<dbReference type="Proteomes" id="UP000887577">
    <property type="component" value="Unplaced"/>
</dbReference>
<feature type="compositionally biased region" description="Gly residues" evidence="5">
    <location>
        <begin position="1"/>
        <end position="11"/>
    </location>
</feature>
<dbReference type="AlphaFoldDB" id="A0A914YG21"/>
<dbReference type="PROSITE" id="PS00478">
    <property type="entry name" value="LIM_DOMAIN_1"/>
    <property type="match status" value="1"/>
</dbReference>
<dbReference type="SMART" id="SM00132">
    <property type="entry name" value="LIM"/>
    <property type="match status" value="1"/>
</dbReference>
<reference evidence="8" key="1">
    <citation type="submission" date="2022-11" db="UniProtKB">
        <authorList>
            <consortium name="WormBaseParasite"/>
        </authorList>
    </citation>
    <scope>IDENTIFICATION</scope>
</reference>
<dbReference type="PROSITE" id="PS50023">
    <property type="entry name" value="LIM_DOMAIN_2"/>
    <property type="match status" value="1"/>
</dbReference>
<dbReference type="InterPro" id="IPR001781">
    <property type="entry name" value="Znf_LIM"/>
</dbReference>
<keyword evidence="1 4" id="KW-0479">Metal-binding</keyword>
<protein>
    <submittedName>
        <fullName evidence="8">LIM zinc-binding domain-containing protein</fullName>
    </submittedName>
</protein>
<keyword evidence="2 4" id="KW-0862">Zinc</keyword>
<keyword evidence="7" id="KW-1185">Reference proteome</keyword>
<evidence type="ECO:0000259" key="6">
    <source>
        <dbReference type="PROSITE" id="PS50023"/>
    </source>
</evidence>
<evidence type="ECO:0000256" key="3">
    <source>
        <dbReference type="ARBA" id="ARBA00023038"/>
    </source>
</evidence>
<evidence type="ECO:0000256" key="5">
    <source>
        <dbReference type="SAM" id="MobiDB-lite"/>
    </source>
</evidence>
<evidence type="ECO:0000313" key="7">
    <source>
        <dbReference type="Proteomes" id="UP000887577"/>
    </source>
</evidence>
<keyword evidence="3 4" id="KW-0440">LIM domain</keyword>
<dbReference type="WBParaSite" id="PSU_v2.g18263.t1">
    <property type="protein sequence ID" value="PSU_v2.g18263.t1"/>
    <property type="gene ID" value="PSU_v2.g18263"/>
</dbReference>
<evidence type="ECO:0000313" key="8">
    <source>
        <dbReference type="WBParaSite" id="PSU_v2.g18263.t1"/>
    </source>
</evidence>
<name>A0A914YG21_9BILA</name>
<feature type="region of interest" description="Disordered" evidence="5">
    <location>
        <begin position="1"/>
        <end position="47"/>
    </location>
</feature>
<dbReference type="GO" id="GO:0046872">
    <property type="term" value="F:metal ion binding"/>
    <property type="evidence" value="ECO:0007669"/>
    <property type="project" value="UniProtKB-KW"/>
</dbReference>
<feature type="compositionally biased region" description="Low complexity" evidence="5">
    <location>
        <begin position="12"/>
        <end position="27"/>
    </location>
</feature>
<feature type="domain" description="LIM zinc-binding" evidence="6">
    <location>
        <begin position="49"/>
        <end position="91"/>
    </location>
</feature>
<organism evidence="7 8">
    <name type="scientific">Panagrolaimus superbus</name>
    <dbReference type="NCBI Taxonomy" id="310955"/>
    <lineage>
        <taxon>Eukaryota</taxon>
        <taxon>Metazoa</taxon>
        <taxon>Ecdysozoa</taxon>
        <taxon>Nematoda</taxon>
        <taxon>Chromadorea</taxon>
        <taxon>Rhabditida</taxon>
        <taxon>Tylenchina</taxon>
        <taxon>Panagrolaimomorpha</taxon>
        <taxon>Panagrolaimoidea</taxon>
        <taxon>Panagrolaimidae</taxon>
        <taxon>Panagrolaimus</taxon>
    </lineage>
</organism>
<dbReference type="Gene3D" id="2.10.110.10">
    <property type="entry name" value="Cysteine Rich Protein"/>
    <property type="match status" value="1"/>
</dbReference>
<dbReference type="Pfam" id="PF00412">
    <property type="entry name" value="LIM"/>
    <property type="match status" value="1"/>
</dbReference>
<accession>A0A914YG21</accession>
<dbReference type="SUPFAM" id="SSF57716">
    <property type="entry name" value="Glucocorticoid receptor-like (DNA-binding domain)"/>
    <property type="match status" value="1"/>
</dbReference>
<sequence>MGPPTGNGAGSGNNNNFNQNNSNQSSSTSHHQKKYASTFGGGGGSDDRRNCALCNSSLGEEAVVAMNRLWHPDHFLCNGCKKPIRQTFQEA</sequence>
<evidence type="ECO:0000256" key="1">
    <source>
        <dbReference type="ARBA" id="ARBA00022723"/>
    </source>
</evidence>
<evidence type="ECO:0000256" key="4">
    <source>
        <dbReference type="PROSITE-ProRule" id="PRU00125"/>
    </source>
</evidence>
<evidence type="ECO:0000256" key="2">
    <source>
        <dbReference type="ARBA" id="ARBA00022833"/>
    </source>
</evidence>
<proteinExistence type="predicted"/>